<dbReference type="PRINTS" id="PR00695">
    <property type="entry name" value="CUNO2RDTASE"/>
</dbReference>
<evidence type="ECO:0000256" key="11">
    <source>
        <dbReference type="ARBA" id="ARBA00049340"/>
    </source>
</evidence>
<dbReference type="RefSeq" id="WP_168139980.1">
    <property type="nucleotide sequence ID" value="NZ_JAAVJR010001267.1"/>
</dbReference>
<evidence type="ECO:0000256" key="2">
    <source>
        <dbReference type="ARBA" id="ARBA00001973"/>
    </source>
</evidence>
<evidence type="ECO:0000256" key="7">
    <source>
        <dbReference type="ARBA" id="ARBA00022723"/>
    </source>
</evidence>
<dbReference type="InterPro" id="IPR011707">
    <property type="entry name" value="Cu-oxidase-like_N"/>
</dbReference>
<feature type="non-terminal residue" evidence="13">
    <location>
        <position position="111"/>
    </location>
</feature>
<evidence type="ECO:0000256" key="3">
    <source>
        <dbReference type="ARBA" id="ARBA00010609"/>
    </source>
</evidence>
<dbReference type="Proteomes" id="UP000703674">
    <property type="component" value="Unassembled WGS sequence"/>
</dbReference>
<dbReference type="Gene3D" id="2.60.40.420">
    <property type="entry name" value="Cupredoxins - blue copper proteins"/>
    <property type="match status" value="1"/>
</dbReference>
<keyword evidence="7" id="KW-0479">Metal-binding</keyword>
<sequence length="111" mass="12247">LVVKMEVIEKEMEMTDGVSYVYWTFDGTVPGSFIRTKVGDEIEFHLRNHPDSKLPHNIDLHAVNGPGGGAESSFVAPGHEVVFNFKVLNPGLYIYHCATAPVGMHIANGMY</sequence>
<gene>
    <name evidence="13" type="ORF">HC175_21760</name>
</gene>
<keyword evidence="10" id="KW-0186">Copper</keyword>
<evidence type="ECO:0000256" key="5">
    <source>
        <dbReference type="ARBA" id="ARBA00011882"/>
    </source>
</evidence>
<feature type="domain" description="Plastocyanin-like" evidence="12">
    <location>
        <begin position="9"/>
        <end position="109"/>
    </location>
</feature>
<comment type="cofactor">
    <cofactor evidence="1">
        <name>Cu(+)</name>
        <dbReference type="ChEBI" id="CHEBI:49552"/>
    </cofactor>
</comment>
<dbReference type="SUPFAM" id="SSF49503">
    <property type="entry name" value="Cupredoxins"/>
    <property type="match status" value="1"/>
</dbReference>
<dbReference type="EMBL" id="JAAVJR010001267">
    <property type="protein sequence ID" value="NJW55544.1"/>
    <property type="molecule type" value="Genomic_DNA"/>
</dbReference>
<evidence type="ECO:0000256" key="9">
    <source>
        <dbReference type="ARBA" id="ARBA00023002"/>
    </source>
</evidence>
<evidence type="ECO:0000259" key="12">
    <source>
        <dbReference type="Pfam" id="PF07732"/>
    </source>
</evidence>
<accession>A0ABX1D772</accession>
<organism evidence="13 14">
    <name type="scientific">Salinimicrobium oceani</name>
    <dbReference type="NCBI Taxonomy" id="2722702"/>
    <lineage>
        <taxon>Bacteria</taxon>
        <taxon>Pseudomonadati</taxon>
        <taxon>Bacteroidota</taxon>
        <taxon>Flavobacteriia</taxon>
        <taxon>Flavobacteriales</taxon>
        <taxon>Flavobacteriaceae</taxon>
        <taxon>Salinimicrobium</taxon>
    </lineage>
</organism>
<evidence type="ECO:0000256" key="4">
    <source>
        <dbReference type="ARBA" id="ARBA00011233"/>
    </source>
</evidence>
<evidence type="ECO:0000256" key="8">
    <source>
        <dbReference type="ARBA" id="ARBA00022737"/>
    </source>
</evidence>
<dbReference type="CDD" id="cd11020">
    <property type="entry name" value="CuRO_1_CuNIR"/>
    <property type="match status" value="1"/>
</dbReference>
<feature type="non-terminal residue" evidence="13">
    <location>
        <position position="1"/>
    </location>
</feature>
<comment type="cofactor">
    <cofactor evidence="2">
        <name>Cu(2+)</name>
        <dbReference type="ChEBI" id="CHEBI:29036"/>
    </cofactor>
</comment>
<comment type="similarity">
    <text evidence="3">Belongs to the multicopper oxidase family.</text>
</comment>
<keyword evidence="14" id="KW-1185">Reference proteome</keyword>
<evidence type="ECO:0000313" key="13">
    <source>
        <dbReference type="EMBL" id="NJW55544.1"/>
    </source>
</evidence>
<comment type="catalytic activity">
    <reaction evidence="11">
        <text>nitric oxide + Fe(III)-[cytochrome c] + H2O = Fe(II)-[cytochrome c] + nitrite + 2 H(+)</text>
        <dbReference type="Rhea" id="RHEA:15233"/>
        <dbReference type="Rhea" id="RHEA-COMP:10350"/>
        <dbReference type="Rhea" id="RHEA-COMP:14399"/>
        <dbReference type="ChEBI" id="CHEBI:15377"/>
        <dbReference type="ChEBI" id="CHEBI:15378"/>
        <dbReference type="ChEBI" id="CHEBI:16301"/>
        <dbReference type="ChEBI" id="CHEBI:16480"/>
        <dbReference type="ChEBI" id="CHEBI:29033"/>
        <dbReference type="ChEBI" id="CHEBI:29034"/>
        <dbReference type="EC" id="1.7.2.1"/>
    </reaction>
</comment>
<comment type="subunit">
    <text evidence="4">Homotrimer.</text>
</comment>
<dbReference type="InterPro" id="IPR008972">
    <property type="entry name" value="Cupredoxin"/>
</dbReference>
<evidence type="ECO:0000256" key="10">
    <source>
        <dbReference type="ARBA" id="ARBA00023008"/>
    </source>
</evidence>
<dbReference type="EC" id="1.7.2.1" evidence="5"/>
<evidence type="ECO:0000256" key="6">
    <source>
        <dbReference type="ARBA" id="ARBA00017290"/>
    </source>
</evidence>
<comment type="caution">
    <text evidence="13">The sequence shown here is derived from an EMBL/GenBank/DDBJ whole genome shotgun (WGS) entry which is preliminary data.</text>
</comment>
<evidence type="ECO:0000256" key="1">
    <source>
        <dbReference type="ARBA" id="ARBA00001960"/>
    </source>
</evidence>
<keyword evidence="8" id="KW-0677">Repeat</keyword>
<dbReference type="Pfam" id="PF07732">
    <property type="entry name" value="Cu-oxidase_3"/>
    <property type="match status" value="1"/>
</dbReference>
<reference evidence="13 14" key="1">
    <citation type="submission" date="2020-03" db="EMBL/GenBank/DDBJ databases">
        <title>Salinimicrobium sp. nov, isolated from SCS.</title>
        <authorList>
            <person name="Cao W.R."/>
        </authorList>
    </citation>
    <scope>NUCLEOTIDE SEQUENCE [LARGE SCALE GENOMIC DNA]</scope>
    <source>
        <strain evidence="14">J15B91</strain>
    </source>
</reference>
<keyword evidence="9" id="KW-0560">Oxidoreductase</keyword>
<protein>
    <recommendedName>
        <fullName evidence="6">Copper-containing nitrite reductase</fullName>
        <ecNumber evidence="5">1.7.2.1</ecNumber>
    </recommendedName>
</protein>
<name>A0ABX1D772_9FLAO</name>
<evidence type="ECO:0000313" key="14">
    <source>
        <dbReference type="Proteomes" id="UP000703674"/>
    </source>
</evidence>
<proteinExistence type="inferred from homology"/>
<dbReference type="InterPro" id="IPR001287">
    <property type="entry name" value="NO2-reductase_Cu"/>
</dbReference>